<evidence type="ECO:0000313" key="2">
    <source>
        <dbReference type="EMBL" id="KAD0754453.1"/>
    </source>
</evidence>
<evidence type="ECO:0000256" key="1">
    <source>
        <dbReference type="SAM" id="MobiDB-lite"/>
    </source>
</evidence>
<feature type="compositionally biased region" description="Polar residues" evidence="1">
    <location>
        <begin position="9"/>
        <end position="18"/>
    </location>
</feature>
<accession>A0A5N6LG84</accession>
<proteinExistence type="predicted"/>
<dbReference type="OrthoDB" id="207175at2759"/>
<keyword evidence="3" id="KW-1185">Reference proteome</keyword>
<gene>
    <name evidence="2" type="ORF">E3N88_43757</name>
</gene>
<feature type="compositionally biased region" description="Polar residues" evidence="1">
    <location>
        <begin position="26"/>
        <end position="38"/>
    </location>
</feature>
<reference evidence="2 3" key="1">
    <citation type="submission" date="2019-05" db="EMBL/GenBank/DDBJ databases">
        <title>Mikania micrantha, genome provides insights into the molecular mechanism of rapid growth.</title>
        <authorList>
            <person name="Liu B."/>
        </authorList>
    </citation>
    <scope>NUCLEOTIDE SEQUENCE [LARGE SCALE GENOMIC DNA]</scope>
    <source>
        <strain evidence="2">NLD-2019</strain>
        <tissue evidence="2">Leaf</tissue>
    </source>
</reference>
<dbReference type="EMBL" id="SZYD01001419">
    <property type="protein sequence ID" value="KAD0754453.1"/>
    <property type="molecule type" value="Genomic_DNA"/>
</dbReference>
<feature type="region of interest" description="Disordered" evidence="1">
    <location>
        <begin position="1"/>
        <end position="38"/>
    </location>
</feature>
<evidence type="ECO:0000313" key="3">
    <source>
        <dbReference type="Proteomes" id="UP000326396"/>
    </source>
</evidence>
<dbReference type="Proteomes" id="UP000326396">
    <property type="component" value="Unassembled WGS sequence"/>
</dbReference>
<sequence>MLLSPHHGSMNQQVSPKFSSPRAWTEPSSSTVIVGGNESNKNNVHMYANSAAASSGFPQQRFGLRQPAAPPPYIYSNMAAQQWL</sequence>
<organism evidence="2 3">
    <name type="scientific">Mikania micrantha</name>
    <name type="common">bitter vine</name>
    <dbReference type="NCBI Taxonomy" id="192012"/>
    <lineage>
        <taxon>Eukaryota</taxon>
        <taxon>Viridiplantae</taxon>
        <taxon>Streptophyta</taxon>
        <taxon>Embryophyta</taxon>
        <taxon>Tracheophyta</taxon>
        <taxon>Spermatophyta</taxon>
        <taxon>Magnoliopsida</taxon>
        <taxon>eudicotyledons</taxon>
        <taxon>Gunneridae</taxon>
        <taxon>Pentapetalae</taxon>
        <taxon>asterids</taxon>
        <taxon>campanulids</taxon>
        <taxon>Asterales</taxon>
        <taxon>Asteraceae</taxon>
        <taxon>Asteroideae</taxon>
        <taxon>Heliantheae alliance</taxon>
        <taxon>Eupatorieae</taxon>
        <taxon>Mikania</taxon>
    </lineage>
</organism>
<dbReference type="AlphaFoldDB" id="A0A5N6LG84"/>
<protein>
    <submittedName>
        <fullName evidence="2">Uncharacterized protein</fullName>
    </submittedName>
</protein>
<comment type="caution">
    <text evidence="2">The sequence shown here is derived from an EMBL/GenBank/DDBJ whole genome shotgun (WGS) entry which is preliminary data.</text>
</comment>
<name>A0A5N6LG84_9ASTR</name>